<keyword evidence="1" id="KW-0812">Transmembrane</keyword>
<dbReference type="Proteomes" id="UP000518892">
    <property type="component" value="Unassembled WGS sequence"/>
</dbReference>
<proteinExistence type="predicted"/>
<dbReference type="AlphaFoldDB" id="A0A7W5HN51"/>
<gene>
    <name evidence="2" type="ORF">FHR97_004029</name>
</gene>
<reference evidence="2 3" key="1">
    <citation type="submission" date="2020-08" db="EMBL/GenBank/DDBJ databases">
        <title>Genomic Encyclopedia of Type Strains, Phase III (KMG-III): the genomes of soil and plant-associated and newly described type strains.</title>
        <authorList>
            <person name="Whitman W."/>
        </authorList>
    </citation>
    <scope>NUCLEOTIDE SEQUENCE [LARGE SCALE GENOMIC DNA]</scope>
    <source>
        <strain evidence="2 3">CECT 7744</strain>
    </source>
</reference>
<name>A0A7W5HN51_9GAMM</name>
<feature type="transmembrane region" description="Helical" evidence="1">
    <location>
        <begin position="107"/>
        <end position="128"/>
    </location>
</feature>
<keyword evidence="1" id="KW-1133">Transmembrane helix</keyword>
<evidence type="ECO:0000313" key="2">
    <source>
        <dbReference type="EMBL" id="MBB3233146.1"/>
    </source>
</evidence>
<keyword evidence="1" id="KW-0472">Membrane</keyword>
<organism evidence="2 3">
    <name type="scientific">Halomonas stenophila</name>
    <dbReference type="NCBI Taxonomy" id="795312"/>
    <lineage>
        <taxon>Bacteria</taxon>
        <taxon>Pseudomonadati</taxon>
        <taxon>Pseudomonadota</taxon>
        <taxon>Gammaproteobacteria</taxon>
        <taxon>Oceanospirillales</taxon>
        <taxon>Halomonadaceae</taxon>
        <taxon>Halomonas</taxon>
    </lineage>
</organism>
<keyword evidence="3" id="KW-1185">Reference proteome</keyword>
<evidence type="ECO:0000256" key="1">
    <source>
        <dbReference type="SAM" id="Phobius"/>
    </source>
</evidence>
<protein>
    <submittedName>
        <fullName evidence="2">Uncharacterized protein</fullName>
    </submittedName>
</protein>
<feature type="transmembrane region" description="Helical" evidence="1">
    <location>
        <begin position="203"/>
        <end position="225"/>
    </location>
</feature>
<feature type="transmembrane region" description="Helical" evidence="1">
    <location>
        <begin position="77"/>
        <end position="101"/>
    </location>
</feature>
<feature type="transmembrane region" description="Helical" evidence="1">
    <location>
        <begin position="168"/>
        <end position="191"/>
    </location>
</feature>
<accession>A0A7W5HN51</accession>
<evidence type="ECO:0000313" key="3">
    <source>
        <dbReference type="Proteomes" id="UP000518892"/>
    </source>
</evidence>
<comment type="caution">
    <text evidence="2">The sequence shown here is derived from an EMBL/GenBank/DDBJ whole genome shotgun (WGS) entry which is preliminary data.</text>
</comment>
<sequence length="450" mass="50427">MTTQTKEQDASAMALRAGEHLTRGANELYALSPKPVPLGPTAGAGADIGRLVYRRDEATLDLLHNVSRNGMLAWGGAAVWMMLAFVGVCFFVVFMVFYGGFTWGDALGIWGGGAYMAILLFTIGGLWLPDLWIRGTTPVRFHRQRREVAFVVEHLGRRVFLPAPSAHLMYGFWFALFSISGFLTLISLGGLGGEMHMFDRQGVVLMAITHLVILPALAIGYVALYRGIRRLAGWRKETVFVPWEDIVAVATRNMAVTVGGPAGIGWQLHILPPDPERPGYSLVGAGISANVTSLQMAMMQWELIRRYMEEGPEAVPECADDYSVAWYKDEMARQRRRYEREGKPFWRYRLGRWMELAYFASCYTEYRVNHVLPKAIPKGWVQEWSRPLPESEWAKPSRKFTELNRQVEAAYERGETFLDLGPVEERFGQSGAGETAKAAYRSVPFAANVG</sequence>
<dbReference type="EMBL" id="JACHXR010000026">
    <property type="protein sequence ID" value="MBB3233146.1"/>
    <property type="molecule type" value="Genomic_DNA"/>
</dbReference>
<dbReference type="RefSeq" id="WP_183385555.1">
    <property type="nucleotide sequence ID" value="NZ_JACHXR010000026.1"/>
</dbReference>